<dbReference type="AlphaFoldDB" id="A0A6S6QSB9"/>
<dbReference type="Proteomes" id="UP000515317">
    <property type="component" value="Chromosome"/>
</dbReference>
<dbReference type="EMBL" id="AP023361">
    <property type="protein sequence ID" value="BCJ89951.1"/>
    <property type="molecule type" value="Genomic_DNA"/>
</dbReference>
<dbReference type="KEGG" id="tso:IZ6_06860"/>
<dbReference type="Pfam" id="PF04909">
    <property type="entry name" value="Amidohydro_2"/>
    <property type="match status" value="1"/>
</dbReference>
<dbReference type="Gene3D" id="3.20.20.140">
    <property type="entry name" value="Metal-dependent hydrolases"/>
    <property type="match status" value="1"/>
</dbReference>
<dbReference type="RefSeq" id="WP_222876620.1">
    <property type="nucleotide sequence ID" value="NZ_AP023361.1"/>
</dbReference>
<sequence length="331" mass="36516">MKSFVVDTHAHVFTEEMIAQFQKNAPSLNVSLTDIDADGGVLRIAGIVQKPFPRSAWDLDRRIKELDAWGVDFQIVANVPHTFLYESEAALTNELAIMQNDAIAAFAAANPKRFGGLATLPMQAPKLAAAELRRAMKEKGLKGFHLGSNIGGKNLDEPDLDEVWEVANELKAFVLVHPHKIAAGNRLESYYLKNLIGNPLETTIAGASLVFGGVVERFPNISFCLVHGGGFVPYQLGRFRHGWDVRNEPRLRMRGTPEESLSKLYYDTITHNDEALDYLVKTAGADRVLYGSDYPFDMADDEGPARVKKLKAPEAALTDILSGNAKRLLNI</sequence>
<dbReference type="PANTHER" id="PTHR21240:SF28">
    <property type="entry name" value="ISO-OROTATE DECARBOXYLASE (EUROFUNG)"/>
    <property type="match status" value="1"/>
</dbReference>
<evidence type="ECO:0000259" key="2">
    <source>
        <dbReference type="Pfam" id="PF04909"/>
    </source>
</evidence>
<keyword evidence="3" id="KW-0378">Hydrolase</keyword>
<dbReference type="GO" id="GO:0016831">
    <property type="term" value="F:carboxy-lyase activity"/>
    <property type="evidence" value="ECO:0007669"/>
    <property type="project" value="InterPro"/>
</dbReference>
<evidence type="ECO:0000313" key="3">
    <source>
        <dbReference type="EMBL" id="BCJ89951.1"/>
    </source>
</evidence>
<dbReference type="SUPFAM" id="SSF51556">
    <property type="entry name" value="Metallo-dependent hydrolases"/>
    <property type="match status" value="1"/>
</dbReference>
<organism evidence="3 4">
    <name type="scientific">Terrihabitans soli</name>
    <dbReference type="NCBI Taxonomy" id="708113"/>
    <lineage>
        <taxon>Bacteria</taxon>
        <taxon>Pseudomonadati</taxon>
        <taxon>Pseudomonadota</taxon>
        <taxon>Alphaproteobacteria</taxon>
        <taxon>Hyphomicrobiales</taxon>
        <taxon>Terrihabitans</taxon>
    </lineage>
</organism>
<dbReference type="InterPro" id="IPR006680">
    <property type="entry name" value="Amidohydro-rel"/>
</dbReference>
<gene>
    <name evidence="3" type="ORF">IZ6_06860</name>
</gene>
<dbReference type="InterPro" id="IPR032466">
    <property type="entry name" value="Metal_Hydrolase"/>
</dbReference>
<keyword evidence="4" id="KW-1185">Reference proteome</keyword>
<name>A0A6S6QSB9_9HYPH</name>
<dbReference type="PANTHER" id="PTHR21240">
    <property type="entry name" value="2-AMINO-3-CARBOXYLMUCONATE-6-SEMIALDEHYDE DECARBOXYLASE"/>
    <property type="match status" value="1"/>
</dbReference>
<dbReference type="GO" id="GO:0016787">
    <property type="term" value="F:hydrolase activity"/>
    <property type="evidence" value="ECO:0007669"/>
    <property type="project" value="UniProtKB-KW"/>
</dbReference>
<proteinExistence type="predicted"/>
<dbReference type="GO" id="GO:0019748">
    <property type="term" value="P:secondary metabolic process"/>
    <property type="evidence" value="ECO:0007669"/>
    <property type="project" value="TreeGrafter"/>
</dbReference>
<feature type="domain" description="Amidohydrolase-related" evidence="2">
    <location>
        <begin position="6"/>
        <end position="330"/>
    </location>
</feature>
<dbReference type="InterPro" id="IPR032465">
    <property type="entry name" value="ACMSD"/>
</dbReference>
<protein>
    <submittedName>
        <fullName evidence="3">Amidohydrolase</fullName>
    </submittedName>
</protein>
<evidence type="ECO:0000256" key="1">
    <source>
        <dbReference type="ARBA" id="ARBA00023239"/>
    </source>
</evidence>
<dbReference type="GO" id="GO:0005829">
    <property type="term" value="C:cytosol"/>
    <property type="evidence" value="ECO:0007669"/>
    <property type="project" value="TreeGrafter"/>
</dbReference>
<accession>A0A6S6QSB9</accession>
<evidence type="ECO:0000313" key="4">
    <source>
        <dbReference type="Proteomes" id="UP000515317"/>
    </source>
</evidence>
<keyword evidence="1" id="KW-0456">Lyase</keyword>
<reference evidence="3 4" key="1">
    <citation type="submission" date="2020-08" db="EMBL/GenBank/DDBJ databases">
        <title>Genome sequence of Rhizobiales bacterium strain IZ6.</title>
        <authorList>
            <person name="Nakai R."/>
            <person name="Naganuma T."/>
        </authorList>
    </citation>
    <scope>NUCLEOTIDE SEQUENCE [LARGE SCALE GENOMIC DNA]</scope>
    <source>
        <strain evidence="3 4">IZ6</strain>
    </source>
</reference>